<comment type="caution">
    <text evidence="1">The sequence shown here is derived from an EMBL/GenBank/DDBJ whole genome shotgun (WGS) entry which is preliminary data.</text>
</comment>
<protein>
    <submittedName>
        <fullName evidence="1">5421_t:CDS:1</fullName>
    </submittedName>
</protein>
<sequence>KTAEKEPTEDILKELNNPLIENQTIDINIVVDPLTTLYDGFKVAEFSFISNDDNKFQLVVSKEKTQE</sequence>
<gene>
    <name evidence="1" type="ORF">CPELLU_LOCUS9919</name>
</gene>
<dbReference type="AlphaFoldDB" id="A0A9N9H7W0"/>
<dbReference type="EMBL" id="CAJVQA010007904">
    <property type="protein sequence ID" value="CAG8663588.1"/>
    <property type="molecule type" value="Genomic_DNA"/>
</dbReference>
<accession>A0A9N9H7W0</accession>
<dbReference type="Proteomes" id="UP000789759">
    <property type="component" value="Unassembled WGS sequence"/>
</dbReference>
<evidence type="ECO:0000313" key="1">
    <source>
        <dbReference type="EMBL" id="CAG8663588.1"/>
    </source>
</evidence>
<feature type="non-terminal residue" evidence="1">
    <location>
        <position position="1"/>
    </location>
</feature>
<proteinExistence type="predicted"/>
<keyword evidence="2" id="KW-1185">Reference proteome</keyword>
<reference evidence="1" key="1">
    <citation type="submission" date="2021-06" db="EMBL/GenBank/DDBJ databases">
        <authorList>
            <person name="Kallberg Y."/>
            <person name="Tangrot J."/>
            <person name="Rosling A."/>
        </authorList>
    </citation>
    <scope>NUCLEOTIDE SEQUENCE</scope>
    <source>
        <strain evidence="1">FL966</strain>
    </source>
</reference>
<evidence type="ECO:0000313" key="2">
    <source>
        <dbReference type="Proteomes" id="UP000789759"/>
    </source>
</evidence>
<organism evidence="1 2">
    <name type="scientific">Cetraspora pellucida</name>
    <dbReference type="NCBI Taxonomy" id="1433469"/>
    <lineage>
        <taxon>Eukaryota</taxon>
        <taxon>Fungi</taxon>
        <taxon>Fungi incertae sedis</taxon>
        <taxon>Mucoromycota</taxon>
        <taxon>Glomeromycotina</taxon>
        <taxon>Glomeromycetes</taxon>
        <taxon>Diversisporales</taxon>
        <taxon>Gigasporaceae</taxon>
        <taxon>Cetraspora</taxon>
    </lineage>
</organism>
<name>A0A9N9H7W0_9GLOM</name>